<dbReference type="EMBL" id="BJUJ01000189">
    <property type="protein sequence ID" value="GEK45703.1"/>
    <property type="molecule type" value="Genomic_DNA"/>
</dbReference>
<dbReference type="Pfam" id="PF01710">
    <property type="entry name" value="HTH_Tnp_IS630"/>
    <property type="match status" value="1"/>
</dbReference>
<reference evidence="2 3" key="1">
    <citation type="submission" date="2019-07" db="EMBL/GenBank/DDBJ databases">
        <title>Whole genome shotgun sequence of Acinetobacter johnsonii NBRC 102197.</title>
        <authorList>
            <person name="Hosoyama A."/>
            <person name="Uohara A."/>
            <person name="Ohji S."/>
            <person name="Ichikawa N."/>
        </authorList>
    </citation>
    <scope>NUCLEOTIDE SEQUENCE [LARGE SCALE GENOMIC DNA]</scope>
    <source>
        <strain evidence="2 3">NBRC 102197</strain>
    </source>
</reference>
<dbReference type="Proteomes" id="UP000321274">
    <property type="component" value="Unassembled WGS sequence"/>
</dbReference>
<proteinExistence type="predicted"/>
<accession>A0AAV3WIC6</accession>
<dbReference type="InterPro" id="IPR009057">
    <property type="entry name" value="Homeodomain-like_sf"/>
</dbReference>
<organism evidence="2 3">
    <name type="scientific">Acinetobacter johnsonii</name>
    <dbReference type="NCBI Taxonomy" id="40214"/>
    <lineage>
        <taxon>Bacteria</taxon>
        <taxon>Pseudomonadati</taxon>
        <taxon>Pseudomonadota</taxon>
        <taxon>Gammaproteobacteria</taxon>
        <taxon>Moraxellales</taxon>
        <taxon>Moraxellaceae</taxon>
        <taxon>Acinetobacter</taxon>
    </lineage>
</organism>
<evidence type="ECO:0000313" key="3">
    <source>
        <dbReference type="Proteomes" id="UP000321274"/>
    </source>
</evidence>
<evidence type="ECO:0000313" key="2">
    <source>
        <dbReference type="EMBL" id="GEK45703.1"/>
    </source>
</evidence>
<dbReference type="RefSeq" id="WP_004779997.1">
    <property type="nucleotide sequence ID" value="NZ_BJUJ01000189.1"/>
</dbReference>
<comment type="caution">
    <text evidence="2">The sequence shown here is derived from an EMBL/GenBank/DDBJ whole genome shotgun (WGS) entry which is preliminary data.</text>
</comment>
<protein>
    <recommendedName>
        <fullName evidence="1">Transposase Synechocystis PCC 6803 domain-containing protein</fullName>
    </recommendedName>
</protein>
<sequence length="101" mass="11650">MGYSKDFKDKVIEIMTRDKMSVRKAAQHFNVCIQTIQNWKKSTVTKPIPGRPAKISKEQILNDVEQYPDDYISERAERFGVSTHAVFNALHAAGISRKKRR</sequence>
<dbReference type="InterPro" id="IPR002622">
    <property type="entry name" value="Transposase_14"/>
</dbReference>
<feature type="domain" description="Transposase Synechocystis PCC 6803" evidence="1">
    <location>
        <begin position="1"/>
        <end position="100"/>
    </location>
</feature>
<gene>
    <name evidence="2" type="ORF">AJO04nite_29610</name>
</gene>
<dbReference type="SUPFAM" id="SSF46689">
    <property type="entry name" value="Homeodomain-like"/>
    <property type="match status" value="1"/>
</dbReference>
<name>A0AAV3WIC6_ACIJO</name>
<dbReference type="AlphaFoldDB" id="A0AAV3WIC6"/>
<evidence type="ECO:0000259" key="1">
    <source>
        <dbReference type="Pfam" id="PF01710"/>
    </source>
</evidence>